<evidence type="ECO:0000256" key="2">
    <source>
        <dbReference type="ARBA" id="ARBA00006375"/>
    </source>
</evidence>
<evidence type="ECO:0000256" key="10">
    <source>
        <dbReference type="PROSITE-ProRule" id="PRU00282"/>
    </source>
</evidence>
<evidence type="ECO:0000256" key="3">
    <source>
        <dbReference type="ARBA" id="ARBA00022448"/>
    </source>
</evidence>
<keyword evidence="3 11" id="KW-0813">Transport</keyword>
<evidence type="ECO:0000256" key="11">
    <source>
        <dbReference type="RuleBase" id="RU000488"/>
    </source>
</evidence>
<evidence type="ECO:0000256" key="7">
    <source>
        <dbReference type="ARBA" id="ARBA00022989"/>
    </source>
</evidence>
<gene>
    <name evidence="13" type="ORF">F1559_004738</name>
</gene>
<dbReference type="GO" id="GO:0005743">
    <property type="term" value="C:mitochondrial inner membrane"/>
    <property type="evidence" value="ECO:0007669"/>
    <property type="project" value="UniProtKB-SubCell"/>
</dbReference>
<dbReference type="AlphaFoldDB" id="A0A7J7IL69"/>
<evidence type="ECO:0000256" key="1">
    <source>
        <dbReference type="ARBA" id="ARBA00004448"/>
    </source>
</evidence>
<dbReference type="PANTHER" id="PTHR45760">
    <property type="entry name" value="FI19922P1-RELATED"/>
    <property type="match status" value="1"/>
</dbReference>
<sequence>MRCVVATAVSPLEMARTSMQANGGSMWQTLRRTVQVGGGTRALWSGLAATLWRDAPFSAIYWGVYESLKVARSLMIHDRDSDDICSAGGLRQTQRWDQSPAIRSSFHFACGVIAGVTAAVITNPADVVKTRNQSWPGALPAANPDKDVHPSRSKSGSAGPPTQRFWPALSQLLRQEGFAGLFRGVVPRVIKVIPASGIMMVTFEEMKRWFAHNPISMNNPVDAALESSSMPQTRG</sequence>
<dbReference type="Proteomes" id="UP000530660">
    <property type="component" value="Unassembled WGS sequence"/>
</dbReference>
<evidence type="ECO:0000313" key="14">
    <source>
        <dbReference type="Proteomes" id="UP000530660"/>
    </source>
</evidence>
<dbReference type="Pfam" id="PF00153">
    <property type="entry name" value="Mito_carr"/>
    <property type="match status" value="2"/>
</dbReference>
<evidence type="ECO:0000256" key="9">
    <source>
        <dbReference type="ARBA" id="ARBA00023136"/>
    </source>
</evidence>
<protein>
    <submittedName>
        <fullName evidence="13">Uncharacterized protein</fullName>
    </submittedName>
</protein>
<name>A0A7J7IL69_9RHOD</name>
<accession>A0A7J7IL69</accession>
<keyword evidence="14" id="KW-1185">Reference proteome</keyword>
<keyword evidence="8" id="KW-0496">Mitochondrion</keyword>
<keyword evidence="6" id="KW-0999">Mitochondrion inner membrane</keyword>
<keyword evidence="5" id="KW-0677">Repeat</keyword>
<evidence type="ECO:0000256" key="4">
    <source>
        <dbReference type="ARBA" id="ARBA00022692"/>
    </source>
</evidence>
<dbReference type="EMBL" id="VWRR01000007">
    <property type="protein sequence ID" value="KAF6003429.1"/>
    <property type="molecule type" value="Genomic_DNA"/>
</dbReference>
<reference evidence="13 14" key="1">
    <citation type="journal article" date="2020" name="J. Phycol.">
        <title>Comparative genome analysis reveals Cyanidiococcus gen. nov., a new extremophilic red algal genus sister to Cyanidioschyzon (Cyanidioschyzonaceae, Rhodophyta).</title>
        <authorList>
            <person name="Liu S.-L."/>
            <person name="Chiang Y.-R."/>
            <person name="Yoon H.S."/>
            <person name="Fu H.-Y."/>
        </authorList>
    </citation>
    <scope>NUCLEOTIDE SEQUENCE [LARGE SCALE GENOMIC DNA]</scope>
    <source>
        <strain evidence="13 14">THAL066</strain>
    </source>
</reference>
<dbReference type="GO" id="GO:1990542">
    <property type="term" value="P:mitochondrial transmembrane transport"/>
    <property type="evidence" value="ECO:0007669"/>
    <property type="project" value="InterPro"/>
</dbReference>
<dbReference type="InterPro" id="IPR018108">
    <property type="entry name" value="MCP_transmembrane"/>
</dbReference>
<comment type="similarity">
    <text evidence="2 11">Belongs to the mitochondrial carrier (TC 2.A.29) family.</text>
</comment>
<dbReference type="SUPFAM" id="SSF103506">
    <property type="entry name" value="Mitochondrial carrier"/>
    <property type="match status" value="1"/>
</dbReference>
<keyword evidence="4 10" id="KW-0812">Transmembrane</keyword>
<proteinExistence type="inferred from homology"/>
<dbReference type="PANTHER" id="PTHR45760:SF2">
    <property type="entry name" value="FI19922P1-RELATED"/>
    <property type="match status" value="1"/>
</dbReference>
<evidence type="ECO:0000256" key="12">
    <source>
        <dbReference type="SAM" id="MobiDB-lite"/>
    </source>
</evidence>
<keyword evidence="7" id="KW-1133">Transmembrane helix</keyword>
<organism evidence="13 14">
    <name type="scientific">Cyanidiococcus yangmingshanensis</name>
    <dbReference type="NCBI Taxonomy" id="2690220"/>
    <lineage>
        <taxon>Eukaryota</taxon>
        <taxon>Rhodophyta</taxon>
        <taxon>Bangiophyceae</taxon>
        <taxon>Cyanidiales</taxon>
        <taxon>Cyanidiaceae</taxon>
        <taxon>Cyanidiococcus</taxon>
    </lineage>
</organism>
<evidence type="ECO:0000256" key="5">
    <source>
        <dbReference type="ARBA" id="ARBA00022737"/>
    </source>
</evidence>
<comment type="caution">
    <text evidence="13">The sequence shown here is derived from an EMBL/GenBank/DDBJ whole genome shotgun (WGS) entry which is preliminary data.</text>
</comment>
<feature type="repeat" description="Solcar" evidence="10">
    <location>
        <begin position="102"/>
        <end position="209"/>
    </location>
</feature>
<feature type="repeat" description="Solcar" evidence="10">
    <location>
        <begin position="1"/>
        <end position="71"/>
    </location>
</feature>
<dbReference type="InterPro" id="IPR023395">
    <property type="entry name" value="MCP_dom_sf"/>
</dbReference>
<comment type="subcellular location">
    <subcellularLocation>
        <location evidence="1">Mitochondrion inner membrane</location>
        <topology evidence="1">Multi-pass membrane protein</topology>
    </subcellularLocation>
</comment>
<dbReference type="Gene3D" id="1.50.40.10">
    <property type="entry name" value="Mitochondrial carrier domain"/>
    <property type="match status" value="1"/>
</dbReference>
<feature type="region of interest" description="Disordered" evidence="12">
    <location>
        <begin position="134"/>
        <end position="161"/>
    </location>
</feature>
<dbReference type="OrthoDB" id="1747031at2759"/>
<evidence type="ECO:0000256" key="6">
    <source>
        <dbReference type="ARBA" id="ARBA00022792"/>
    </source>
</evidence>
<evidence type="ECO:0000256" key="8">
    <source>
        <dbReference type="ARBA" id="ARBA00023128"/>
    </source>
</evidence>
<dbReference type="PROSITE" id="PS50920">
    <property type="entry name" value="SOLCAR"/>
    <property type="match status" value="2"/>
</dbReference>
<dbReference type="InterPro" id="IPR045315">
    <property type="entry name" value="Mtm1-like"/>
</dbReference>
<evidence type="ECO:0000313" key="13">
    <source>
        <dbReference type="EMBL" id="KAF6003429.1"/>
    </source>
</evidence>
<keyword evidence="9 10" id="KW-0472">Membrane</keyword>